<reference evidence="1" key="1">
    <citation type="submission" date="2020-05" db="EMBL/GenBank/DDBJ databases">
        <title>Large-scale comparative analyses of tick genomes elucidate their genetic diversity and vector capacities.</title>
        <authorList>
            <person name="Jia N."/>
            <person name="Wang J."/>
            <person name="Shi W."/>
            <person name="Du L."/>
            <person name="Sun Y."/>
            <person name="Zhan W."/>
            <person name="Jiang J."/>
            <person name="Wang Q."/>
            <person name="Zhang B."/>
            <person name="Ji P."/>
            <person name="Sakyi L.B."/>
            <person name="Cui X."/>
            <person name="Yuan T."/>
            <person name="Jiang B."/>
            <person name="Yang W."/>
            <person name="Lam T.T.-Y."/>
            <person name="Chang Q."/>
            <person name="Ding S."/>
            <person name="Wang X."/>
            <person name="Zhu J."/>
            <person name="Ruan X."/>
            <person name="Zhao L."/>
            <person name="Wei J."/>
            <person name="Que T."/>
            <person name="Du C."/>
            <person name="Cheng J."/>
            <person name="Dai P."/>
            <person name="Han X."/>
            <person name="Huang E."/>
            <person name="Gao Y."/>
            <person name="Liu J."/>
            <person name="Shao H."/>
            <person name="Ye R."/>
            <person name="Li L."/>
            <person name="Wei W."/>
            <person name="Wang X."/>
            <person name="Wang C."/>
            <person name="Yang T."/>
            <person name="Huo Q."/>
            <person name="Li W."/>
            <person name="Guo W."/>
            <person name="Chen H."/>
            <person name="Zhou L."/>
            <person name="Ni X."/>
            <person name="Tian J."/>
            <person name="Zhou Y."/>
            <person name="Sheng Y."/>
            <person name="Liu T."/>
            <person name="Pan Y."/>
            <person name="Xia L."/>
            <person name="Li J."/>
            <person name="Zhao F."/>
            <person name="Cao W."/>
        </authorList>
    </citation>
    <scope>NUCLEOTIDE SEQUENCE</scope>
    <source>
        <strain evidence="1">Dsil-2018</strain>
    </source>
</reference>
<protein>
    <submittedName>
        <fullName evidence="1">Uncharacterized protein</fullName>
    </submittedName>
</protein>
<gene>
    <name evidence="1" type="ORF">HPB49_019053</name>
</gene>
<proteinExistence type="predicted"/>
<comment type="caution">
    <text evidence="1">The sequence shown here is derived from an EMBL/GenBank/DDBJ whole genome shotgun (WGS) entry which is preliminary data.</text>
</comment>
<dbReference type="EMBL" id="CM023477">
    <property type="protein sequence ID" value="KAH7937987.1"/>
    <property type="molecule type" value="Genomic_DNA"/>
</dbReference>
<keyword evidence="2" id="KW-1185">Reference proteome</keyword>
<accession>A0ACB8CAS1</accession>
<sequence length="424" mass="45548">MSDEDDSDEAEKESVGFAWTSQTCQIRIVVFLFVLSILLGALTAYIIIPRLKEDCKKYHLRKQLSKNKRGLAIPLPNRTSRGGSGKAPAMSNDATTVSSHLYNLTRSNASFSSDTRGPSSATPPGGRTRSPLDDLTGDGSVLPIDFRPDNGSDIEDVVVIVESDRRPVMATTTTGVTAEDNVSFINWTTLRYRSTSVSLENVDQNAVQTSATDAFRDDTETFRPEENTTMNRNAERSLETARTETFVAALPTSTAAAISSDVSSLGKNYPGDFFESEITSEYYSPSETRAIDNPKDVSVATGLGAPQNENKQTSHTDVSSSSSGASTWPNDDALEETISGAGFDVTVRQAKYGDHDATDAEDYDDTMMPEGSPTSQRVSTPETTTTAHSTETEVDEDVEANENGGGTVVEGHGSLAAKPAVPKH</sequence>
<organism evidence="1 2">
    <name type="scientific">Dermacentor silvarum</name>
    <name type="common">Tick</name>
    <dbReference type="NCBI Taxonomy" id="543639"/>
    <lineage>
        <taxon>Eukaryota</taxon>
        <taxon>Metazoa</taxon>
        <taxon>Ecdysozoa</taxon>
        <taxon>Arthropoda</taxon>
        <taxon>Chelicerata</taxon>
        <taxon>Arachnida</taxon>
        <taxon>Acari</taxon>
        <taxon>Parasitiformes</taxon>
        <taxon>Ixodida</taxon>
        <taxon>Ixodoidea</taxon>
        <taxon>Ixodidae</taxon>
        <taxon>Rhipicephalinae</taxon>
        <taxon>Dermacentor</taxon>
    </lineage>
</organism>
<evidence type="ECO:0000313" key="1">
    <source>
        <dbReference type="EMBL" id="KAH7937987.1"/>
    </source>
</evidence>
<evidence type="ECO:0000313" key="2">
    <source>
        <dbReference type="Proteomes" id="UP000821865"/>
    </source>
</evidence>
<name>A0ACB8CAS1_DERSI</name>
<dbReference type="Proteomes" id="UP000821865">
    <property type="component" value="Chromosome 8"/>
</dbReference>